<organism evidence="1 2">
    <name type="scientific">Bizionia paragorgiae</name>
    <dbReference type="NCBI Taxonomy" id="283786"/>
    <lineage>
        <taxon>Bacteria</taxon>
        <taxon>Pseudomonadati</taxon>
        <taxon>Bacteroidota</taxon>
        <taxon>Flavobacteriia</taxon>
        <taxon>Flavobacteriales</taxon>
        <taxon>Flavobacteriaceae</taxon>
        <taxon>Bizionia</taxon>
    </lineage>
</organism>
<dbReference type="RefSeq" id="WP_092133346.1">
    <property type="nucleotide sequence ID" value="NZ_FNQK01000007.1"/>
</dbReference>
<evidence type="ECO:0000313" key="1">
    <source>
        <dbReference type="EMBL" id="SEA13261.1"/>
    </source>
</evidence>
<dbReference type="AlphaFoldDB" id="A0A1H3YQ09"/>
<evidence type="ECO:0000313" key="2">
    <source>
        <dbReference type="Proteomes" id="UP000198846"/>
    </source>
</evidence>
<keyword evidence="2" id="KW-1185">Reference proteome</keyword>
<dbReference type="Proteomes" id="UP000198846">
    <property type="component" value="Unassembled WGS sequence"/>
</dbReference>
<reference evidence="1 2" key="1">
    <citation type="submission" date="2016-10" db="EMBL/GenBank/DDBJ databases">
        <authorList>
            <person name="de Groot N.N."/>
        </authorList>
    </citation>
    <scope>NUCLEOTIDE SEQUENCE [LARGE SCALE GENOMIC DNA]</scope>
    <source>
        <strain evidence="1 2">DSM 23842</strain>
    </source>
</reference>
<sequence>MKTKFVIDLHEQSFNSRYDDIDLTGEDLLNIIFTKAYLPHGFIRDTENTNYCYKIFDKEINITDKKIIIIIAETEFTIEAKFQDIENDMLIYHLDE</sequence>
<proteinExistence type="predicted"/>
<gene>
    <name evidence="1" type="ORF">SAMN04487990_10723</name>
</gene>
<dbReference type="EMBL" id="FNQK01000007">
    <property type="protein sequence ID" value="SEA13261.1"/>
    <property type="molecule type" value="Genomic_DNA"/>
</dbReference>
<name>A0A1H3YQ09_BIZPA</name>
<accession>A0A1H3YQ09</accession>
<protein>
    <submittedName>
        <fullName evidence="1">Uncharacterized protein</fullName>
    </submittedName>
</protein>
<dbReference type="STRING" id="283786.SAMN04487990_10723"/>